<evidence type="ECO:0000313" key="2">
    <source>
        <dbReference type="EMBL" id="GBE91535.1"/>
    </source>
</evidence>
<dbReference type="InterPro" id="IPR039315">
    <property type="entry name" value="CheW"/>
</dbReference>
<dbReference type="RefSeq" id="WP_103124162.1">
    <property type="nucleotide sequence ID" value="NZ_DF978424.1"/>
</dbReference>
<dbReference type="Gene3D" id="2.40.50.180">
    <property type="entry name" value="CheA-289, Domain 4"/>
    <property type="match status" value="2"/>
</dbReference>
<dbReference type="SUPFAM" id="SSF50341">
    <property type="entry name" value="CheW-like"/>
    <property type="match status" value="2"/>
</dbReference>
<dbReference type="Proteomes" id="UP000236527">
    <property type="component" value="Unassembled WGS sequence"/>
</dbReference>
<evidence type="ECO:0000259" key="1">
    <source>
        <dbReference type="PROSITE" id="PS50851"/>
    </source>
</evidence>
<gene>
    <name evidence="2" type="ORF">NCWK1_1259</name>
</gene>
<dbReference type="SMART" id="SM00260">
    <property type="entry name" value="CheW"/>
    <property type="match status" value="1"/>
</dbReference>
<organism evidence="2 3">
    <name type="scientific">Nostoc cycadae WK-1</name>
    <dbReference type="NCBI Taxonomy" id="1861711"/>
    <lineage>
        <taxon>Bacteria</taxon>
        <taxon>Bacillati</taxon>
        <taxon>Cyanobacteriota</taxon>
        <taxon>Cyanophyceae</taxon>
        <taxon>Nostocales</taxon>
        <taxon>Nostocaceae</taxon>
        <taxon>Nostoc</taxon>
    </lineage>
</organism>
<keyword evidence="3" id="KW-1185">Reference proteome</keyword>
<reference evidence="3" key="1">
    <citation type="journal article" date="2018" name="Genome Announc.">
        <title>Draft Genome Sequence of the Nitrogen-Fixing and Hormogonia-Inducing Cyanobacterium Nostoc cycadae Strain WK-1, Isolated from the Coralloid Roots of Cycas revoluta.</title>
        <authorList>
            <person name="Kanesaki Y."/>
            <person name="Hirose M."/>
            <person name="Hirose Y."/>
            <person name="Fujisawa T."/>
            <person name="Nakamura Y."/>
            <person name="Watanabe S."/>
            <person name="Matsunaga S."/>
            <person name="Uchida H."/>
            <person name="Murakami A."/>
        </authorList>
    </citation>
    <scope>NUCLEOTIDE SEQUENCE [LARGE SCALE GENOMIC DNA]</scope>
    <source>
        <strain evidence="3">WK-1</strain>
    </source>
</reference>
<dbReference type="GO" id="GO:0005829">
    <property type="term" value="C:cytosol"/>
    <property type="evidence" value="ECO:0007669"/>
    <property type="project" value="TreeGrafter"/>
</dbReference>
<dbReference type="GO" id="GO:0007165">
    <property type="term" value="P:signal transduction"/>
    <property type="evidence" value="ECO:0007669"/>
    <property type="project" value="InterPro"/>
</dbReference>
<dbReference type="InterPro" id="IPR002545">
    <property type="entry name" value="CheW-lke_dom"/>
</dbReference>
<proteinExistence type="predicted"/>
<dbReference type="PANTHER" id="PTHR22617:SF23">
    <property type="entry name" value="CHEMOTAXIS PROTEIN CHEW"/>
    <property type="match status" value="1"/>
</dbReference>
<dbReference type="AlphaFoldDB" id="A0A2H6LE91"/>
<dbReference type="Gene3D" id="2.30.30.40">
    <property type="entry name" value="SH3 Domains"/>
    <property type="match status" value="1"/>
</dbReference>
<comment type="caution">
    <text evidence="2">The sequence shown here is derived from an EMBL/GenBank/DDBJ whole genome shotgun (WGS) entry which is preliminary data.</text>
</comment>
<feature type="domain" description="CheW-like" evidence="1">
    <location>
        <begin position="20"/>
        <end position="175"/>
    </location>
</feature>
<dbReference type="PANTHER" id="PTHR22617">
    <property type="entry name" value="CHEMOTAXIS SENSOR HISTIDINE KINASE-RELATED"/>
    <property type="match status" value="1"/>
</dbReference>
<dbReference type="PROSITE" id="PS50851">
    <property type="entry name" value="CHEW"/>
    <property type="match status" value="2"/>
</dbReference>
<dbReference type="GO" id="GO:0006935">
    <property type="term" value="P:chemotaxis"/>
    <property type="evidence" value="ECO:0007669"/>
    <property type="project" value="InterPro"/>
</dbReference>
<evidence type="ECO:0000313" key="3">
    <source>
        <dbReference type="Proteomes" id="UP000236527"/>
    </source>
</evidence>
<dbReference type="EMBL" id="BDGE01000023">
    <property type="protein sequence ID" value="GBE91535.1"/>
    <property type="molecule type" value="Genomic_DNA"/>
</dbReference>
<dbReference type="Pfam" id="PF01584">
    <property type="entry name" value="CheW"/>
    <property type="match status" value="2"/>
</dbReference>
<protein>
    <submittedName>
        <fullName evidence="2">Chemotaxis protein CheW</fullName>
    </submittedName>
</protein>
<name>A0A2H6LE91_9NOSO</name>
<feature type="domain" description="CheW-like" evidence="1">
    <location>
        <begin position="194"/>
        <end position="342"/>
    </location>
</feature>
<accession>A0A2H6LE91</accession>
<sequence>MLNTPFPFKRLSGSVSESDSLRVVVFAIADYLFALPVGAVLKVIACPPISSTVESGIGMVDLGAQTITIVDLRQKLIPQVQTQQTHQILSADDTSGRFLLLTQTRTGELCGIPVDKPPALIDIPLEVVRPVPWSYRQVAELNFVSHMAVLSVAPNEEPLKVLLLGMNQILADKLGLPAGTTPTLAPGLTPCEQRQRFLRFSLGNQGSGLIPFHSVVDMIHIASQEISPAPALPSWILGFYNWQGQMLRLVDLEHLLGYAPLFKRQSRPEKPIVLVVELQNQVVGFLVAHVYDVEWQDLQQAQSAPTDFSPNKLLNFVRGILPGDRWILDTKAIAQTLQWQTH</sequence>
<dbReference type="InterPro" id="IPR036061">
    <property type="entry name" value="CheW-like_dom_sf"/>
</dbReference>